<comment type="cofactor">
    <cofactor evidence="9">
        <name>(R)-lipoate</name>
        <dbReference type="ChEBI" id="CHEBI:83088"/>
    </cofactor>
    <text evidence="9">Binds 3 lipoyl cofactors covalently.</text>
</comment>
<evidence type="ECO:0000256" key="2">
    <source>
        <dbReference type="ARBA" id="ARBA00011484"/>
    </source>
</evidence>
<dbReference type="PROSITE" id="PS00189">
    <property type="entry name" value="LIPOYL"/>
    <property type="match status" value="3"/>
</dbReference>
<keyword evidence="4" id="KW-0677">Repeat</keyword>
<evidence type="ECO:0000256" key="9">
    <source>
        <dbReference type="RuleBase" id="RU361137"/>
    </source>
</evidence>
<evidence type="ECO:0000259" key="11">
    <source>
        <dbReference type="PROSITE" id="PS51826"/>
    </source>
</evidence>
<dbReference type="InterPro" id="IPR011053">
    <property type="entry name" value="Single_hybrid_motif"/>
</dbReference>
<dbReference type="PROSITE" id="PS50968">
    <property type="entry name" value="BIOTINYL_LIPOYL"/>
    <property type="match status" value="3"/>
</dbReference>
<sequence length="639" mass="66014">MAIEIYVPDIGADEVEVTEILVSVGDKVEEEQSLITVEGDKASMEVPASQAGIVKEIKVVAGDKVTTGSLIMVFEAEGAAAAAPAPAAEAAPVAAPAAASELKEVCVPDIGGDEVEVTEIMVAVGDSIAEEQSLLTVEGDKASMEVPAPFAGTLKEIKVATGDKVSTGSLVMIFEVAGSGAAAPAPVAAAVATAPAASGVKEVNVPDIGGDEVEVTEIMVAVGDMVSEEQSLITVEGDKASMEVPAPFAGKVKEIKVAAGDKVSTGSLIMVFEVAGTPVAGAAPAAVSAPAQAAAQAAAPAAAAAAADRPKAEAPAAAAATGDFQENNEYAHASPVVRRLAREFGVNLSKVKGSGRKSRILKEDVQNYVKEALKRLESGAASAASGKGDGAALGLLPWPKVDFSKFGETEIQPLSRIKKISGANLHRNWVMIPHVTQWDNADITELEAFRKEQNAIEAKKDSGMKITPLVFIMKAAAKALEAFPAFNSSLSEDGESLILKKYVNIGIAVDTPNGLVVPVFKDVNKKGIYELSEELAVVSKKARAGKLTAADMQGGCFTISSLGGIGGTAFTPIVNAPEVGILGVSKSEIKPVWNGKEFAPRLQLPLSLSYDHRVIDGAEGARFITYLNECLSDIRRLVL</sequence>
<evidence type="ECO:0000256" key="6">
    <source>
        <dbReference type="ARBA" id="ARBA00023315"/>
    </source>
</evidence>
<organism evidence="12 13">
    <name type="scientific">Vibrio navarrensis</name>
    <dbReference type="NCBI Taxonomy" id="29495"/>
    <lineage>
        <taxon>Bacteria</taxon>
        <taxon>Pseudomonadati</taxon>
        <taxon>Pseudomonadota</taxon>
        <taxon>Gammaproteobacteria</taxon>
        <taxon>Vibrionales</taxon>
        <taxon>Vibrionaceae</taxon>
        <taxon>Vibrio</taxon>
    </lineage>
</organism>
<comment type="catalytic activity">
    <reaction evidence="8 9">
        <text>N(6)-[(R)-dihydrolipoyl]-L-lysyl-[protein] + acetyl-CoA = N(6)-[(R)-S(8)-acetyldihydrolipoyl]-L-lysyl-[protein] + CoA</text>
        <dbReference type="Rhea" id="RHEA:17017"/>
        <dbReference type="Rhea" id="RHEA-COMP:10475"/>
        <dbReference type="Rhea" id="RHEA-COMP:10478"/>
        <dbReference type="ChEBI" id="CHEBI:57287"/>
        <dbReference type="ChEBI" id="CHEBI:57288"/>
        <dbReference type="ChEBI" id="CHEBI:83100"/>
        <dbReference type="ChEBI" id="CHEBI:83111"/>
        <dbReference type="EC" id="2.3.1.12"/>
    </reaction>
</comment>
<protein>
    <recommendedName>
        <fullName evidence="9">Acetyltransferase component of pyruvate dehydrogenase complex</fullName>
        <ecNumber evidence="9">2.3.1.12</ecNumber>
    </recommendedName>
</protein>
<evidence type="ECO:0000259" key="10">
    <source>
        <dbReference type="PROSITE" id="PS50968"/>
    </source>
</evidence>
<dbReference type="GO" id="GO:0006086">
    <property type="term" value="P:pyruvate decarboxylation to acetyl-CoA"/>
    <property type="evidence" value="ECO:0007669"/>
    <property type="project" value="UniProtKB-UniRule"/>
</dbReference>
<feature type="domain" description="Lipoyl-binding" evidence="10">
    <location>
        <begin position="200"/>
        <end position="273"/>
    </location>
</feature>
<evidence type="ECO:0000256" key="5">
    <source>
        <dbReference type="ARBA" id="ARBA00022823"/>
    </source>
</evidence>
<evidence type="ECO:0000256" key="4">
    <source>
        <dbReference type="ARBA" id="ARBA00022737"/>
    </source>
</evidence>
<dbReference type="Gene3D" id="3.30.559.10">
    <property type="entry name" value="Chloramphenicol acetyltransferase-like domain"/>
    <property type="match status" value="1"/>
</dbReference>
<dbReference type="PROSITE" id="PS51826">
    <property type="entry name" value="PSBD"/>
    <property type="match status" value="1"/>
</dbReference>
<dbReference type="FunFam" id="2.40.50.100:FF:000009">
    <property type="entry name" value="Acetyltransferase component of pyruvate dehydrogenase complex"/>
    <property type="match status" value="3"/>
</dbReference>
<dbReference type="Gene3D" id="2.40.50.100">
    <property type="match status" value="3"/>
</dbReference>
<dbReference type="InterPro" id="IPR001078">
    <property type="entry name" value="2-oxoacid_DH_actylTfrase"/>
</dbReference>
<dbReference type="InterPro" id="IPR006256">
    <property type="entry name" value="AcTrfase_Pyrv_DH_cplx"/>
</dbReference>
<dbReference type="FunFam" id="3.30.559.10:FF:000004">
    <property type="entry name" value="Acetyltransferase component of pyruvate dehydrogenase complex"/>
    <property type="match status" value="1"/>
</dbReference>
<dbReference type="Pfam" id="PF00364">
    <property type="entry name" value="Biotin_lipoyl"/>
    <property type="match status" value="3"/>
</dbReference>
<keyword evidence="3 9" id="KW-0808">Transferase</keyword>
<dbReference type="SUPFAM" id="SSF47005">
    <property type="entry name" value="Peripheral subunit-binding domain of 2-oxo acid dehydrogenase complex"/>
    <property type="match status" value="1"/>
</dbReference>
<feature type="domain" description="Lipoyl-binding" evidence="10">
    <location>
        <begin position="2"/>
        <end position="75"/>
    </location>
</feature>
<dbReference type="NCBIfam" id="NF008814">
    <property type="entry name" value="PRK11854.1"/>
    <property type="match status" value="1"/>
</dbReference>
<keyword evidence="6 9" id="KW-0012">Acyltransferase</keyword>
<dbReference type="InterPro" id="IPR004167">
    <property type="entry name" value="PSBD"/>
</dbReference>
<evidence type="ECO:0000256" key="1">
    <source>
        <dbReference type="ARBA" id="ARBA00007317"/>
    </source>
</evidence>
<proteinExistence type="inferred from homology"/>
<dbReference type="EC" id="2.3.1.12" evidence="9"/>
<dbReference type="AlphaFoldDB" id="A0AAI9G8I6"/>
<comment type="similarity">
    <text evidence="1 9">Belongs to the 2-oxoacid dehydrogenase family.</text>
</comment>
<dbReference type="InterPro" id="IPR000089">
    <property type="entry name" value="Biotin_lipoyl"/>
</dbReference>
<dbReference type="PANTHER" id="PTHR43178">
    <property type="entry name" value="DIHYDROLIPOAMIDE ACETYLTRANSFERASE COMPONENT OF PYRUVATE DEHYDROGENASE COMPLEX"/>
    <property type="match status" value="1"/>
</dbReference>
<dbReference type="InterPro" id="IPR050743">
    <property type="entry name" value="2-oxoacid_DH_E2_comp"/>
</dbReference>
<dbReference type="InterPro" id="IPR023213">
    <property type="entry name" value="CAT-like_dom_sf"/>
</dbReference>
<dbReference type="FunFam" id="4.10.320.10:FF:000003">
    <property type="entry name" value="Acetyltransferase component of pyruvate dehydrogenase complex"/>
    <property type="match status" value="1"/>
</dbReference>
<name>A0AAI9G8I6_9VIBR</name>
<dbReference type="Pfam" id="PF00198">
    <property type="entry name" value="2-oxoacid_dh"/>
    <property type="match status" value="1"/>
</dbReference>
<evidence type="ECO:0000256" key="3">
    <source>
        <dbReference type="ARBA" id="ARBA00022679"/>
    </source>
</evidence>
<evidence type="ECO:0000313" key="13">
    <source>
        <dbReference type="Proteomes" id="UP001253463"/>
    </source>
</evidence>
<dbReference type="GO" id="GO:0004742">
    <property type="term" value="F:dihydrolipoyllysine-residue acetyltransferase activity"/>
    <property type="evidence" value="ECO:0007669"/>
    <property type="project" value="UniProtKB-UniRule"/>
</dbReference>
<dbReference type="InterPro" id="IPR036625">
    <property type="entry name" value="E3-bd_dom_sf"/>
</dbReference>
<comment type="function">
    <text evidence="7">The pyruvate dehydrogenase complex catalyzes the overall conversion of pyruvate to acetyl-CoA and CO(2). It contains multiple copies of three enzymatic components: pyruvate dehydrogenase (E1), dihydrolipoamide acetyltransferase (E2) and lipoamide dehydrogenase (E3).</text>
</comment>
<accession>A0AAI9G8I6</accession>
<dbReference type="Gene3D" id="4.10.320.10">
    <property type="entry name" value="E3-binding domain"/>
    <property type="match status" value="1"/>
</dbReference>
<dbReference type="GO" id="GO:0005737">
    <property type="term" value="C:cytoplasm"/>
    <property type="evidence" value="ECO:0007669"/>
    <property type="project" value="TreeGrafter"/>
</dbReference>
<comment type="caution">
    <text evidence="12">The sequence shown here is derived from an EMBL/GenBank/DDBJ whole genome shotgun (WGS) entry which is preliminary data.</text>
</comment>
<dbReference type="InterPro" id="IPR003016">
    <property type="entry name" value="2-oxoA_DH_lipoyl-BS"/>
</dbReference>
<dbReference type="Pfam" id="PF02817">
    <property type="entry name" value="E3_binding"/>
    <property type="match status" value="1"/>
</dbReference>
<dbReference type="Proteomes" id="UP001253463">
    <property type="component" value="Unassembled WGS sequence"/>
</dbReference>
<keyword evidence="5 9" id="KW-0450">Lipoyl</keyword>
<dbReference type="SUPFAM" id="SSF51230">
    <property type="entry name" value="Single hybrid motif"/>
    <property type="match status" value="3"/>
</dbReference>
<dbReference type="GO" id="GO:0031405">
    <property type="term" value="F:lipoic acid binding"/>
    <property type="evidence" value="ECO:0007669"/>
    <property type="project" value="TreeGrafter"/>
</dbReference>
<dbReference type="SUPFAM" id="SSF52777">
    <property type="entry name" value="CoA-dependent acyltransferases"/>
    <property type="match status" value="1"/>
</dbReference>
<feature type="domain" description="Lipoyl-binding" evidence="10">
    <location>
        <begin position="102"/>
        <end position="175"/>
    </location>
</feature>
<gene>
    <name evidence="12" type="primary">aceF</name>
    <name evidence="12" type="ORF">RZY48_001367</name>
</gene>
<reference evidence="12" key="1">
    <citation type="submission" date="2023-10" db="EMBL/GenBank/DDBJ databases">
        <authorList>
            <consortium name="PulseNet: The National Subtyping Network for Foodborne Disease Surveillance"/>
        </authorList>
    </citation>
    <scope>NUCLEOTIDE SEQUENCE</scope>
    <source>
        <strain evidence="12">PNUSAV004886</strain>
    </source>
</reference>
<evidence type="ECO:0000313" key="12">
    <source>
        <dbReference type="EMBL" id="ELN6931986.1"/>
    </source>
</evidence>
<dbReference type="GO" id="GO:0045254">
    <property type="term" value="C:pyruvate dehydrogenase complex"/>
    <property type="evidence" value="ECO:0007669"/>
    <property type="project" value="UniProtKB-UniRule"/>
</dbReference>
<evidence type="ECO:0000256" key="7">
    <source>
        <dbReference type="ARBA" id="ARBA00025211"/>
    </source>
</evidence>
<evidence type="ECO:0000256" key="8">
    <source>
        <dbReference type="ARBA" id="ARBA00048370"/>
    </source>
</evidence>
<dbReference type="NCBIfam" id="TIGR01348">
    <property type="entry name" value="PDHac_trf_long"/>
    <property type="match status" value="1"/>
</dbReference>
<dbReference type="PANTHER" id="PTHR43178:SF2">
    <property type="entry name" value="DIHYDROLIPOYLLYSINE-RESIDUE ACETYLTRANSFERASE COMPONENT OF PYRUVATE DEHYDROGENASE COMPLEX"/>
    <property type="match status" value="1"/>
</dbReference>
<feature type="domain" description="Peripheral subunit-binding (PSBD)" evidence="11">
    <location>
        <begin position="332"/>
        <end position="369"/>
    </location>
</feature>
<keyword evidence="12" id="KW-0670">Pyruvate</keyword>
<comment type="subunit">
    <text evidence="2 9">Forms a 24-polypeptide structural core with octahedral symmetry.</text>
</comment>
<dbReference type="CDD" id="cd06849">
    <property type="entry name" value="lipoyl_domain"/>
    <property type="match status" value="3"/>
</dbReference>
<dbReference type="EMBL" id="ABNSCA010000002">
    <property type="protein sequence ID" value="ELN6931986.1"/>
    <property type="molecule type" value="Genomic_DNA"/>
</dbReference>